<name>A0AAN8CN59_9TELE</name>
<feature type="compositionally biased region" description="Basic and acidic residues" evidence="1">
    <location>
        <begin position="16"/>
        <end position="33"/>
    </location>
</feature>
<comment type="caution">
    <text evidence="2">The sequence shown here is derived from an EMBL/GenBank/DDBJ whole genome shotgun (WGS) entry which is preliminary data.</text>
</comment>
<reference evidence="2 3" key="1">
    <citation type="journal article" date="2023" name="Mol. Biol. Evol.">
        <title>Genomics of Secondarily Temperate Adaptation in the Only Non-Antarctic Icefish.</title>
        <authorList>
            <person name="Rivera-Colon A.G."/>
            <person name="Rayamajhi N."/>
            <person name="Minhas B.F."/>
            <person name="Madrigal G."/>
            <person name="Bilyk K.T."/>
            <person name="Yoon V."/>
            <person name="Hune M."/>
            <person name="Gregory S."/>
            <person name="Cheng C.H.C."/>
            <person name="Catchen J.M."/>
        </authorList>
    </citation>
    <scope>NUCLEOTIDE SEQUENCE [LARGE SCALE GENOMIC DNA]</scope>
    <source>
        <strain evidence="2">JC2023a</strain>
    </source>
</reference>
<protein>
    <submittedName>
        <fullName evidence="2">Uncharacterized protein</fullName>
    </submittedName>
</protein>
<feature type="region of interest" description="Disordered" evidence="1">
    <location>
        <begin position="1"/>
        <end position="97"/>
    </location>
</feature>
<feature type="compositionally biased region" description="Polar residues" evidence="1">
    <location>
        <begin position="34"/>
        <end position="43"/>
    </location>
</feature>
<dbReference type="Proteomes" id="UP001335648">
    <property type="component" value="Unassembled WGS sequence"/>
</dbReference>
<sequence>MFIIQQQQLRSASQESQKKEEPNDTTRCRDNERVTSLSPSRGSSSKEDQMFEEESPDWRSDGVDPVCTEISCIRTSHKPVSGFSGSVRGGGSERGGQ</sequence>
<gene>
    <name evidence="2" type="ORF">CesoFtcFv8_006829</name>
</gene>
<evidence type="ECO:0000256" key="1">
    <source>
        <dbReference type="SAM" id="MobiDB-lite"/>
    </source>
</evidence>
<feature type="compositionally biased region" description="Gly residues" evidence="1">
    <location>
        <begin position="87"/>
        <end position="97"/>
    </location>
</feature>
<organism evidence="2 3">
    <name type="scientific">Champsocephalus esox</name>
    <name type="common">pike icefish</name>
    <dbReference type="NCBI Taxonomy" id="159716"/>
    <lineage>
        <taxon>Eukaryota</taxon>
        <taxon>Metazoa</taxon>
        <taxon>Chordata</taxon>
        <taxon>Craniata</taxon>
        <taxon>Vertebrata</taxon>
        <taxon>Euteleostomi</taxon>
        <taxon>Actinopterygii</taxon>
        <taxon>Neopterygii</taxon>
        <taxon>Teleostei</taxon>
        <taxon>Neoteleostei</taxon>
        <taxon>Acanthomorphata</taxon>
        <taxon>Eupercaria</taxon>
        <taxon>Perciformes</taxon>
        <taxon>Notothenioidei</taxon>
        <taxon>Channichthyidae</taxon>
        <taxon>Champsocephalus</taxon>
    </lineage>
</organism>
<dbReference type="EMBL" id="JAULUE010002050">
    <property type="protein sequence ID" value="KAK5905355.1"/>
    <property type="molecule type" value="Genomic_DNA"/>
</dbReference>
<accession>A0AAN8CN59</accession>
<evidence type="ECO:0000313" key="2">
    <source>
        <dbReference type="EMBL" id="KAK5905355.1"/>
    </source>
</evidence>
<evidence type="ECO:0000313" key="3">
    <source>
        <dbReference type="Proteomes" id="UP001335648"/>
    </source>
</evidence>
<feature type="compositionally biased region" description="Polar residues" evidence="1">
    <location>
        <begin position="1"/>
        <end position="15"/>
    </location>
</feature>
<keyword evidence="3" id="KW-1185">Reference proteome</keyword>
<dbReference type="AlphaFoldDB" id="A0AAN8CN59"/>
<proteinExistence type="predicted"/>